<evidence type="ECO:0000256" key="16">
    <source>
        <dbReference type="PROSITE-ProRule" id="PRU00192"/>
    </source>
</evidence>
<dbReference type="GO" id="GO:0007169">
    <property type="term" value="P:cell surface receptor protein tyrosine kinase signaling pathway"/>
    <property type="evidence" value="ECO:0007669"/>
    <property type="project" value="UniProtKB-ARBA"/>
</dbReference>
<dbReference type="InterPro" id="IPR014928">
    <property type="entry name" value="Serine_rich_dom"/>
</dbReference>
<dbReference type="Gene3D" id="1.20.120.830">
    <property type="entry name" value="Serine-rich domain"/>
    <property type="match status" value="1"/>
</dbReference>
<gene>
    <name evidence="19" type="ORF">V9T40_007637</name>
</gene>
<evidence type="ECO:0000256" key="7">
    <source>
        <dbReference type="ARBA" id="ARBA00022553"/>
    </source>
</evidence>
<dbReference type="GO" id="GO:0030424">
    <property type="term" value="C:axon"/>
    <property type="evidence" value="ECO:0007669"/>
    <property type="project" value="UniProtKB-SubCell"/>
</dbReference>
<dbReference type="Gene3D" id="1.20.120.230">
    <property type="entry name" value="Alpha-catenin/vinculin-like"/>
    <property type="match status" value="1"/>
</dbReference>
<dbReference type="InterPro" id="IPR001452">
    <property type="entry name" value="SH3_domain"/>
</dbReference>
<evidence type="ECO:0000256" key="6">
    <source>
        <dbReference type="ARBA" id="ARBA00022490"/>
    </source>
</evidence>
<keyword evidence="12" id="KW-0966">Cell projection</keyword>
<dbReference type="CDD" id="cd11549">
    <property type="entry name" value="Serine_rich_CAS"/>
    <property type="match status" value="1"/>
</dbReference>
<dbReference type="PANTHER" id="PTHR10654">
    <property type="entry name" value="CAS SCAFFOLDING PROTEIN"/>
    <property type="match status" value="1"/>
</dbReference>
<dbReference type="Pfam" id="PF12026">
    <property type="entry name" value="CAS_C"/>
    <property type="match status" value="1"/>
</dbReference>
<feature type="region of interest" description="Disordered" evidence="17">
    <location>
        <begin position="314"/>
        <end position="336"/>
    </location>
</feature>
<feature type="region of interest" description="Disordered" evidence="17">
    <location>
        <begin position="547"/>
        <end position="579"/>
    </location>
</feature>
<dbReference type="Pfam" id="PF08824">
    <property type="entry name" value="Serine_rich"/>
    <property type="match status" value="1"/>
</dbReference>
<feature type="region of interest" description="Disordered" evidence="17">
    <location>
        <begin position="480"/>
        <end position="523"/>
    </location>
</feature>
<dbReference type="GO" id="GO:0007155">
    <property type="term" value="P:cell adhesion"/>
    <property type="evidence" value="ECO:0007669"/>
    <property type="project" value="UniProtKB-KW"/>
</dbReference>
<dbReference type="GO" id="GO:0016477">
    <property type="term" value="P:cell migration"/>
    <property type="evidence" value="ECO:0007669"/>
    <property type="project" value="TreeGrafter"/>
</dbReference>
<organism evidence="19 20">
    <name type="scientific">Parthenolecanium corni</name>
    <dbReference type="NCBI Taxonomy" id="536013"/>
    <lineage>
        <taxon>Eukaryota</taxon>
        <taxon>Metazoa</taxon>
        <taxon>Ecdysozoa</taxon>
        <taxon>Arthropoda</taxon>
        <taxon>Hexapoda</taxon>
        <taxon>Insecta</taxon>
        <taxon>Pterygota</taxon>
        <taxon>Neoptera</taxon>
        <taxon>Paraneoptera</taxon>
        <taxon>Hemiptera</taxon>
        <taxon>Sternorrhyncha</taxon>
        <taxon>Coccoidea</taxon>
        <taxon>Coccidae</taxon>
        <taxon>Parthenolecanium</taxon>
    </lineage>
</organism>
<dbReference type="GO" id="GO:0005925">
    <property type="term" value="C:focal adhesion"/>
    <property type="evidence" value="ECO:0007669"/>
    <property type="project" value="UniProtKB-SubCell"/>
</dbReference>
<dbReference type="GO" id="GO:0017124">
    <property type="term" value="F:SH3 domain binding"/>
    <property type="evidence" value="ECO:0007669"/>
    <property type="project" value="UniProtKB-KW"/>
</dbReference>
<evidence type="ECO:0000256" key="15">
    <source>
        <dbReference type="ARBA" id="ARBA00081467"/>
    </source>
</evidence>
<dbReference type="FunFam" id="2.30.30.40:FF:000009">
    <property type="entry name" value="Breast cancer anti-estrogen resistance 1"/>
    <property type="match status" value="1"/>
</dbReference>
<dbReference type="InterPro" id="IPR037362">
    <property type="entry name" value="CAS_fam"/>
</dbReference>
<dbReference type="Proteomes" id="UP001367676">
    <property type="component" value="Unassembled WGS sequence"/>
</dbReference>
<evidence type="ECO:0000256" key="12">
    <source>
        <dbReference type="ARBA" id="ARBA00023273"/>
    </source>
</evidence>
<evidence type="ECO:0000256" key="1">
    <source>
        <dbReference type="ARBA" id="ARBA00004246"/>
    </source>
</evidence>
<comment type="similarity">
    <text evidence="4">Belongs to the CAS family.</text>
</comment>
<evidence type="ECO:0000256" key="17">
    <source>
        <dbReference type="SAM" id="MobiDB-lite"/>
    </source>
</evidence>
<evidence type="ECO:0000256" key="4">
    <source>
        <dbReference type="ARBA" id="ARBA00007848"/>
    </source>
</evidence>
<dbReference type="CDD" id="cd11844">
    <property type="entry name" value="SH3_CAS"/>
    <property type="match status" value="1"/>
</dbReference>
<evidence type="ECO:0000256" key="5">
    <source>
        <dbReference type="ARBA" id="ARBA00022443"/>
    </source>
</evidence>
<proteinExistence type="inferred from homology"/>
<keyword evidence="9" id="KW-0965">Cell junction</keyword>
<dbReference type="PANTHER" id="PTHR10654:SF18">
    <property type="entry name" value="IP17195P"/>
    <property type="match status" value="1"/>
</dbReference>
<evidence type="ECO:0000313" key="19">
    <source>
        <dbReference type="EMBL" id="KAK7592885.1"/>
    </source>
</evidence>
<accession>A0AAN9Y552</accession>
<dbReference type="GO" id="GO:0005886">
    <property type="term" value="C:plasma membrane"/>
    <property type="evidence" value="ECO:0007669"/>
    <property type="project" value="TreeGrafter"/>
</dbReference>
<feature type="domain" description="SH3" evidence="18">
    <location>
        <begin position="338"/>
        <end position="400"/>
    </location>
</feature>
<feature type="compositionally biased region" description="Low complexity" evidence="17">
    <location>
        <begin position="547"/>
        <end position="569"/>
    </location>
</feature>
<keyword evidence="20" id="KW-1185">Reference proteome</keyword>
<keyword evidence="5 16" id="KW-0728">SH3 domain</keyword>
<keyword evidence="8" id="KW-0130">Cell adhesion</keyword>
<name>A0AAN9Y552_9HEMI</name>
<keyword evidence="10" id="KW-0007">Acetylation</keyword>
<keyword evidence="7" id="KW-0597">Phosphoprotein</keyword>
<dbReference type="Gene3D" id="2.30.30.40">
    <property type="entry name" value="SH3 Domains"/>
    <property type="match status" value="1"/>
</dbReference>
<reference evidence="19 20" key="1">
    <citation type="submission" date="2024-03" db="EMBL/GenBank/DDBJ databases">
        <title>Adaptation during the transition from Ophiocordyceps entomopathogen to insect associate is accompanied by gene loss and intensified selection.</title>
        <authorList>
            <person name="Ward C.M."/>
            <person name="Onetto C.A."/>
            <person name="Borneman A.R."/>
        </authorList>
    </citation>
    <scope>NUCLEOTIDE SEQUENCE [LARGE SCALE GENOMIC DNA]</scope>
    <source>
        <strain evidence="19">AWRI1</strain>
        <tissue evidence="19">Single Adult Female</tissue>
    </source>
</reference>
<evidence type="ECO:0000256" key="3">
    <source>
        <dbReference type="ARBA" id="ARBA00004496"/>
    </source>
</evidence>
<dbReference type="InterPro" id="IPR038319">
    <property type="entry name" value="Serine_rich_sf"/>
</dbReference>
<keyword evidence="6" id="KW-0963">Cytoplasm</keyword>
<keyword evidence="11" id="KW-0729">SH3-binding</keyword>
<sequence length="976" mass="109075">MDSVEQEPSEKVPRYLGRFAWVVVGSTCVPCLFREDDTKYVSIRIVNGEVTNQFSKILKTEVLSCANAETFYMTEVESNLLNEINKFHCELYYDQQSFTDEDLIVKLNDVIDFYNFLDACRNLLLPESSSNTLFRKCGFMRINNDNNSIVPYVVKNKRKYLPIFYFDGETKSLEEKAITLENFDLAYLKFCCKMHGIKTDLFSGDKCLVTSLEQIKSYFTEDTIFEDFWPTQRLRPTPPVQENGNHSRGQAAAGTAVAVPSARRSVSSKKNRWDSPVRFDNNQKTNSFAATTNAYRTSLGSNSTMTNFTATTFSSPYPPTQSMKQSHSTQRKESIPPENNCVARALYDNIAESPDELPFRKGDLLTVLEQNTAGLEGWWLCSLRGRQGICPGNRLRLLAGVYDSGQKSNEELNSPLQPQLHGKRRSWQSQSNKVVTPQKVGDVYLYDSPANRDSIDCPYDFPPSGQPVPVFDGAQIRSLAGSRCDSGPESSSGSSGYGQSGDLHDSYANNSDSNRYDVPKWPPVRIANNADSYDVPRPINLVDTLSPSSSVSSLAYSNSDSMSGSNRSSIAPDYDVPRSRRLSFDRQQENKILVTKAYDVPQRVPQPRQLPLELNSAIENLEKLESEVTSVIHKLLSYAGPSWREPDKLQPVLMDIKLTVLRLRSSLHDLSEFSEGVLGNALNASDKGLVPKLRPLTKILFDTNNLVQESAKILDEFDWSLDALSKTVTYSNGHDNCGLDPLDQLIECAKCLTEDVRRFASFVQGNATLLFKRNLSSCETVNAKSNDEGDYVNLDSHKTLKKQHSEVRSLLSPDMQKSFDLLIKESENGDALSDDVYNNGLDHSDRQVLNFYAAQCATHSLHLTHAIDAFLNTVAHNQPPKVFLAHGKFVILSAHRLVHIGDTVHHNVACHEISSKVLQLSNALSEGLATVVHKIKKAAMQFPSVTAVQEMVDSIVDVSHLARDLKMYIIVSSQTT</sequence>
<evidence type="ECO:0000256" key="2">
    <source>
        <dbReference type="ARBA" id="ARBA00004489"/>
    </source>
</evidence>
<dbReference type="FunFam" id="1.20.120.830:FF:000001">
    <property type="entry name" value="BCAR1 scaffold protein, Cas family member"/>
    <property type="match status" value="1"/>
</dbReference>
<feature type="region of interest" description="Disordered" evidence="17">
    <location>
        <begin position="406"/>
        <end position="433"/>
    </location>
</feature>
<evidence type="ECO:0000256" key="9">
    <source>
        <dbReference type="ARBA" id="ARBA00022949"/>
    </source>
</evidence>
<evidence type="ECO:0000256" key="10">
    <source>
        <dbReference type="ARBA" id="ARBA00022990"/>
    </source>
</evidence>
<dbReference type="FunFam" id="1.20.120.230:FF:000001">
    <property type="entry name" value="Breast cancer anti-estrogen resistance 1"/>
    <property type="match status" value="1"/>
</dbReference>
<evidence type="ECO:0000259" key="18">
    <source>
        <dbReference type="PROSITE" id="PS50002"/>
    </source>
</evidence>
<evidence type="ECO:0000313" key="20">
    <source>
        <dbReference type="Proteomes" id="UP001367676"/>
    </source>
</evidence>
<comment type="subcellular location">
    <subcellularLocation>
        <location evidence="1">Cell junction</location>
        <location evidence="1">Focal adhesion</location>
    </subcellularLocation>
    <subcellularLocation>
        <location evidence="2">Cell projection</location>
        <location evidence="2">Axon</location>
    </subcellularLocation>
    <subcellularLocation>
        <location evidence="3">Cytoplasm</location>
    </subcellularLocation>
</comment>
<feature type="compositionally biased region" description="Polar residues" evidence="17">
    <location>
        <begin position="406"/>
        <end position="417"/>
    </location>
</feature>
<feature type="compositionally biased region" description="Polar residues" evidence="17">
    <location>
        <begin position="314"/>
        <end position="328"/>
    </location>
</feature>
<comment type="caution">
    <text evidence="19">The sequence shown here is derived from an EMBL/GenBank/DDBJ whole genome shotgun (WGS) entry which is preliminary data.</text>
</comment>
<evidence type="ECO:0000256" key="11">
    <source>
        <dbReference type="ARBA" id="ARBA00023036"/>
    </source>
</evidence>
<feature type="compositionally biased region" description="Low complexity" evidence="17">
    <location>
        <begin position="247"/>
        <end position="265"/>
    </location>
</feature>
<feature type="region of interest" description="Disordered" evidence="17">
    <location>
        <begin position="239"/>
        <end position="281"/>
    </location>
</feature>
<evidence type="ECO:0000256" key="8">
    <source>
        <dbReference type="ARBA" id="ARBA00022889"/>
    </source>
</evidence>
<dbReference type="SUPFAM" id="SSF50044">
    <property type="entry name" value="SH3-domain"/>
    <property type="match status" value="1"/>
</dbReference>
<evidence type="ECO:0000256" key="13">
    <source>
        <dbReference type="ARBA" id="ARBA00072413"/>
    </source>
</evidence>
<evidence type="ECO:0000256" key="14">
    <source>
        <dbReference type="ARBA" id="ARBA00079691"/>
    </source>
</evidence>
<dbReference type="CDD" id="cd11564">
    <property type="entry name" value="FAT-like_CAS_C"/>
    <property type="match status" value="1"/>
</dbReference>
<dbReference type="SMART" id="SM00326">
    <property type="entry name" value="SH3"/>
    <property type="match status" value="1"/>
</dbReference>
<protein>
    <recommendedName>
        <fullName evidence="13">Breast cancer anti-estrogen resistance protein 1</fullName>
    </recommendedName>
    <alternativeName>
        <fullName evidence="14">CRK-associated substrate</fullName>
    </alternativeName>
    <alternativeName>
        <fullName evidence="15">p130cas</fullName>
    </alternativeName>
</protein>
<dbReference type="AlphaFoldDB" id="A0AAN9Y552"/>
<dbReference type="PROSITE" id="PS50002">
    <property type="entry name" value="SH3"/>
    <property type="match status" value="1"/>
</dbReference>
<feature type="compositionally biased region" description="Low complexity" evidence="17">
    <location>
        <begin position="481"/>
        <end position="494"/>
    </location>
</feature>
<dbReference type="GO" id="GO:0005737">
    <property type="term" value="C:cytoplasm"/>
    <property type="evidence" value="ECO:0007669"/>
    <property type="project" value="UniProtKB-SubCell"/>
</dbReference>
<dbReference type="Pfam" id="PF14604">
    <property type="entry name" value="SH3_9"/>
    <property type="match status" value="1"/>
</dbReference>
<dbReference type="InterPro" id="IPR036028">
    <property type="entry name" value="SH3-like_dom_sf"/>
</dbReference>
<dbReference type="EMBL" id="JBBCAQ010000020">
    <property type="protein sequence ID" value="KAK7592885.1"/>
    <property type="molecule type" value="Genomic_DNA"/>
</dbReference>
<dbReference type="InterPro" id="IPR021901">
    <property type="entry name" value="CAS_C"/>
</dbReference>